<dbReference type="InterPro" id="IPR001608">
    <property type="entry name" value="Ala_racemase_N"/>
</dbReference>
<keyword evidence="5" id="KW-1185">Reference proteome</keyword>
<dbReference type="PANTHER" id="PTHR28004:SF8">
    <property type="entry name" value="D-SERINE DEAMINASE"/>
    <property type="match status" value="1"/>
</dbReference>
<proteinExistence type="inferred from homology"/>
<protein>
    <submittedName>
        <fullName evidence="4">Amino acid deaminase</fullName>
    </submittedName>
</protein>
<evidence type="ECO:0000313" key="5">
    <source>
        <dbReference type="Proteomes" id="UP000311713"/>
    </source>
</evidence>
<dbReference type="Gene3D" id="3.20.20.10">
    <property type="entry name" value="Alanine racemase"/>
    <property type="match status" value="1"/>
</dbReference>
<sequence length="423" mass="44577">MAGPFDQLSQEIVDSRFKGLPPDAAGSTVGELAAQRRDFATGGFTTPLLTASADALDHNLRTLAAFADRHGLALAPHGKTSMAPALFHRQLALGAWGITVAVPHQARVAREFGVGRIFLANELVDAAALRWLAGEQDADPAFRCVVYVDSPAGVALMDAALREAGAIRPVEVVVEWGVPGGRSGVRDAEGAAAVADAVAGVETLRLVGVAGYEGEVPDADAASVRAWLDGLGALAARFDTEGRFERSAEIIVSAGGSAWFDVLAASFAELPALSRPTVRMLRAGAYVSHDHGRYREVTPFRRIPEEGSLRPAFLLWAQVVSRPEAGLALLNGGKRDIAHDLGLPEVVGVRSPDGTVGEGAGLTVVKLSDQHAFLQAREGVEAPAVGEWVALGMSHPCTIFDRWPLIPVVDGRGAVVELLRTFF</sequence>
<dbReference type="SUPFAM" id="SSF51419">
    <property type="entry name" value="PLP-binding barrel"/>
    <property type="match status" value="1"/>
</dbReference>
<dbReference type="AlphaFoldDB" id="A0A5C4VCK5"/>
<feature type="domain" description="D-serine dehydratase-like" evidence="3">
    <location>
        <begin position="312"/>
        <end position="410"/>
    </location>
</feature>
<dbReference type="InterPro" id="IPR026956">
    <property type="entry name" value="D-ser_dehydrat-like_dom"/>
</dbReference>
<dbReference type="Gene3D" id="2.40.37.20">
    <property type="entry name" value="D-serine dehydratase-like domain"/>
    <property type="match status" value="1"/>
</dbReference>
<gene>
    <name evidence="4" type="ORF">FH715_05225</name>
</gene>
<keyword evidence="2" id="KW-0456">Lyase</keyword>
<evidence type="ECO:0000256" key="1">
    <source>
        <dbReference type="ARBA" id="ARBA00005323"/>
    </source>
</evidence>
<dbReference type="EMBL" id="VDGT01000003">
    <property type="protein sequence ID" value="TNM32729.1"/>
    <property type="molecule type" value="Genomic_DNA"/>
</dbReference>
<evidence type="ECO:0000259" key="3">
    <source>
        <dbReference type="SMART" id="SM01119"/>
    </source>
</evidence>
<dbReference type="SMART" id="SM01119">
    <property type="entry name" value="D-ser_dehydrat"/>
    <property type="match status" value="1"/>
</dbReference>
<comment type="caution">
    <text evidence="4">The sequence shown here is derived from an EMBL/GenBank/DDBJ whole genome shotgun (WGS) entry which is preliminary data.</text>
</comment>
<dbReference type="PANTHER" id="PTHR28004">
    <property type="entry name" value="ZGC:162816-RELATED"/>
    <property type="match status" value="1"/>
</dbReference>
<dbReference type="OrthoDB" id="9811417at2"/>
<evidence type="ECO:0000313" key="4">
    <source>
        <dbReference type="EMBL" id="TNM32729.1"/>
    </source>
</evidence>
<dbReference type="Proteomes" id="UP000311713">
    <property type="component" value="Unassembled WGS sequence"/>
</dbReference>
<evidence type="ECO:0000256" key="2">
    <source>
        <dbReference type="ARBA" id="ARBA00023239"/>
    </source>
</evidence>
<dbReference type="InterPro" id="IPR042208">
    <property type="entry name" value="D-ser_dehydrat-like_sf"/>
</dbReference>
<dbReference type="Pfam" id="PF01168">
    <property type="entry name" value="Ala_racemase_N"/>
    <property type="match status" value="1"/>
</dbReference>
<dbReference type="InterPro" id="IPR029066">
    <property type="entry name" value="PLP-binding_barrel"/>
</dbReference>
<dbReference type="GO" id="GO:0016829">
    <property type="term" value="F:lyase activity"/>
    <property type="evidence" value="ECO:0007669"/>
    <property type="project" value="UniProtKB-KW"/>
</dbReference>
<comment type="similarity">
    <text evidence="1">Belongs to the DSD1 family.</text>
</comment>
<name>A0A5C4VCK5_9ACTN</name>
<dbReference type="Pfam" id="PF14031">
    <property type="entry name" value="D-ser_dehydrat"/>
    <property type="match status" value="1"/>
</dbReference>
<organism evidence="4 5">
    <name type="scientific">Streptomyces sedi</name>
    <dbReference type="NCBI Taxonomy" id="555059"/>
    <lineage>
        <taxon>Bacteria</taxon>
        <taxon>Bacillati</taxon>
        <taxon>Actinomycetota</taxon>
        <taxon>Actinomycetes</taxon>
        <taxon>Kitasatosporales</taxon>
        <taxon>Streptomycetaceae</taxon>
        <taxon>Streptomyces</taxon>
    </lineage>
</organism>
<accession>A0A5C4VCK5</accession>
<reference evidence="4 5" key="1">
    <citation type="submission" date="2019-06" db="EMBL/GenBank/DDBJ databases">
        <title>Draft genome of Streptomyces sedi sp. JCM16909.</title>
        <authorList>
            <person name="Klykleung N."/>
            <person name="Tanasupawat S."/>
            <person name="Kudo T."/>
            <person name="Yuki M."/>
            <person name="Ohkuma M."/>
        </authorList>
    </citation>
    <scope>NUCLEOTIDE SEQUENCE [LARGE SCALE GENOMIC DNA]</scope>
    <source>
        <strain evidence="4 5">JCM 16909</strain>
    </source>
</reference>
<dbReference type="RefSeq" id="WP_139641206.1">
    <property type="nucleotide sequence ID" value="NZ_BAAAZS010000051.1"/>
</dbReference>
<dbReference type="InterPro" id="IPR051466">
    <property type="entry name" value="D-amino_acid_metab_enzyme"/>
</dbReference>